<evidence type="ECO:0000313" key="25">
    <source>
        <dbReference type="EMBL" id="KAJ9155108.1"/>
    </source>
</evidence>
<dbReference type="PROSITE" id="PS00916">
    <property type="entry name" value="PI3_4_KINASE_2"/>
    <property type="match status" value="1"/>
</dbReference>
<evidence type="ECO:0000256" key="17">
    <source>
        <dbReference type="ARBA" id="ARBA00025079"/>
    </source>
</evidence>
<feature type="compositionally biased region" description="Polar residues" evidence="21">
    <location>
        <begin position="200"/>
        <end position="219"/>
    </location>
</feature>
<dbReference type="InterPro" id="IPR018936">
    <property type="entry name" value="PI3/4_kinase_CS"/>
</dbReference>
<protein>
    <recommendedName>
        <fullName evidence="6 20">Serine/threonine-protein kinase Tel1</fullName>
        <ecNumber evidence="5 20">2.7.11.1</ecNumber>
    </recommendedName>
</protein>
<dbReference type="InterPro" id="IPR003152">
    <property type="entry name" value="FATC_dom"/>
</dbReference>
<evidence type="ECO:0000256" key="7">
    <source>
        <dbReference type="ARBA" id="ARBA00022454"/>
    </source>
</evidence>
<evidence type="ECO:0000256" key="6">
    <source>
        <dbReference type="ARBA" id="ARBA00014619"/>
    </source>
</evidence>
<dbReference type="Proteomes" id="UP001174694">
    <property type="component" value="Unassembled WGS sequence"/>
</dbReference>
<evidence type="ECO:0000256" key="15">
    <source>
        <dbReference type="ARBA" id="ARBA00022895"/>
    </source>
</evidence>
<evidence type="ECO:0000256" key="1">
    <source>
        <dbReference type="ARBA" id="ARBA00004123"/>
    </source>
</evidence>
<feature type="domain" description="FATC" evidence="24">
    <location>
        <begin position="2909"/>
        <end position="2941"/>
    </location>
</feature>
<comment type="catalytic activity">
    <reaction evidence="18 20">
        <text>L-threonyl-[protein] + ATP = O-phospho-L-threonyl-[protein] + ADP + H(+)</text>
        <dbReference type="Rhea" id="RHEA:46608"/>
        <dbReference type="Rhea" id="RHEA-COMP:11060"/>
        <dbReference type="Rhea" id="RHEA-COMP:11605"/>
        <dbReference type="ChEBI" id="CHEBI:15378"/>
        <dbReference type="ChEBI" id="CHEBI:30013"/>
        <dbReference type="ChEBI" id="CHEBI:30616"/>
        <dbReference type="ChEBI" id="CHEBI:61977"/>
        <dbReference type="ChEBI" id="CHEBI:456216"/>
        <dbReference type="EC" id="2.7.11.1"/>
    </reaction>
</comment>
<dbReference type="SMART" id="SM01343">
    <property type="entry name" value="FATC"/>
    <property type="match status" value="1"/>
</dbReference>
<name>A0AA38VVR4_9PEZI</name>
<evidence type="ECO:0000256" key="16">
    <source>
        <dbReference type="ARBA" id="ARBA00023242"/>
    </source>
</evidence>
<feature type="domain" description="FAT" evidence="23">
    <location>
        <begin position="1880"/>
        <end position="2483"/>
    </location>
</feature>
<accession>A0AA38VVR4</accession>
<evidence type="ECO:0000256" key="20">
    <source>
        <dbReference type="RuleBase" id="RU365027"/>
    </source>
</evidence>
<dbReference type="Gene3D" id="1.10.1070.11">
    <property type="entry name" value="Phosphatidylinositol 3-/4-kinase, catalytic domain"/>
    <property type="match status" value="1"/>
</dbReference>
<reference evidence="25" key="1">
    <citation type="submission" date="2022-07" db="EMBL/GenBank/DDBJ databases">
        <title>Fungi with potential for degradation of polypropylene.</title>
        <authorList>
            <person name="Gostincar C."/>
        </authorList>
    </citation>
    <scope>NUCLEOTIDE SEQUENCE</scope>
    <source>
        <strain evidence="25">EXF-13308</strain>
    </source>
</reference>
<evidence type="ECO:0000259" key="24">
    <source>
        <dbReference type="PROSITE" id="PS51190"/>
    </source>
</evidence>
<keyword evidence="7 20" id="KW-0158">Chromosome</keyword>
<feature type="region of interest" description="Disordered" evidence="21">
    <location>
        <begin position="2869"/>
        <end position="2890"/>
    </location>
</feature>
<dbReference type="InterPro" id="IPR014009">
    <property type="entry name" value="PIK_FAT"/>
</dbReference>
<keyword evidence="11 20" id="KW-0227">DNA damage</keyword>
<dbReference type="GO" id="GO:0005634">
    <property type="term" value="C:nucleus"/>
    <property type="evidence" value="ECO:0007669"/>
    <property type="project" value="UniProtKB-SubCell"/>
</dbReference>
<dbReference type="SMART" id="SM01342">
    <property type="entry name" value="TAN"/>
    <property type="match status" value="1"/>
</dbReference>
<dbReference type="Pfam" id="PF00454">
    <property type="entry name" value="PI3_PI4_kinase"/>
    <property type="match status" value="1"/>
</dbReference>
<comment type="subcellular location">
    <subcellularLocation>
        <location evidence="2 20">Chromosome</location>
        <location evidence="2 20">Telomere</location>
    </subcellularLocation>
    <subcellularLocation>
        <location evidence="1 20">Nucleus</location>
    </subcellularLocation>
</comment>
<dbReference type="GO" id="GO:0006281">
    <property type="term" value="P:DNA repair"/>
    <property type="evidence" value="ECO:0007669"/>
    <property type="project" value="InterPro"/>
</dbReference>
<dbReference type="InterPro" id="IPR016024">
    <property type="entry name" value="ARM-type_fold"/>
</dbReference>
<dbReference type="PROSITE" id="PS00915">
    <property type="entry name" value="PI3_4_KINASE_1"/>
    <property type="match status" value="1"/>
</dbReference>
<evidence type="ECO:0000256" key="3">
    <source>
        <dbReference type="ARBA" id="ARBA00010769"/>
    </source>
</evidence>
<keyword evidence="26" id="KW-1185">Reference proteome</keyword>
<comment type="subunit">
    <text evidence="4">Associates with DNA double-strand breaks.</text>
</comment>
<dbReference type="PANTHER" id="PTHR37079:SF4">
    <property type="entry name" value="SERINE_THREONINE-PROTEIN KINASE ATM"/>
    <property type="match status" value="1"/>
</dbReference>
<comment type="caution">
    <text evidence="25">The sequence shown here is derived from an EMBL/GenBank/DDBJ whole genome shotgun (WGS) entry which is preliminary data.</text>
</comment>
<keyword evidence="12 20" id="KW-0418">Kinase</keyword>
<evidence type="ECO:0000256" key="13">
    <source>
        <dbReference type="ARBA" id="ARBA00022840"/>
    </source>
</evidence>
<dbReference type="GO" id="GO:0035556">
    <property type="term" value="P:intracellular signal transduction"/>
    <property type="evidence" value="ECO:0007669"/>
    <property type="project" value="UniProtKB-ARBA"/>
</dbReference>
<dbReference type="InterPro" id="IPR036940">
    <property type="entry name" value="PI3/4_kinase_cat_sf"/>
</dbReference>
<keyword evidence="9 20" id="KW-0808">Transferase</keyword>
<dbReference type="SMART" id="SM00146">
    <property type="entry name" value="PI3Kc"/>
    <property type="match status" value="1"/>
</dbReference>
<dbReference type="GO" id="GO:0006325">
    <property type="term" value="P:chromatin organization"/>
    <property type="evidence" value="ECO:0007669"/>
    <property type="project" value="UniProtKB-KW"/>
</dbReference>
<organism evidence="25 26">
    <name type="scientific">Pleurostoma richardsiae</name>
    <dbReference type="NCBI Taxonomy" id="41990"/>
    <lineage>
        <taxon>Eukaryota</taxon>
        <taxon>Fungi</taxon>
        <taxon>Dikarya</taxon>
        <taxon>Ascomycota</taxon>
        <taxon>Pezizomycotina</taxon>
        <taxon>Sordariomycetes</taxon>
        <taxon>Sordariomycetidae</taxon>
        <taxon>Calosphaeriales</taxon>
        <taxon>Pleurostomataceae</taxon>
        <taxon>Pleurostoma</taxon>
    </lineage>
</organism>
<dbReference type="EC" id="2.7.11.1" evidence="5 20"/>
<evidence type="ECO:0000256" key="10">
    <source>
        <dbReference type="ARBA" id="ARBA00022741"/>
    </source>
</evidence>
<evidence type="ECO:0000256" key="19">
    <source>
        <dbReference type="ARBA" id="ARBA00048679"/>
    </source>
</evidence>
<gene>
    <name evidence="25" type="ORF">NKR23_g2273</name>
</gene>
<evidence type="ECO:0000256" key="2">
    <source>
        <dbReference type="ARBA" id="ARBA00004574"/>
    </source>
</evidence>
<dbReference type="SUPFAM" id="SSF48371">
    <property type="entry name" value="ARM repeat"/>
    <property type="match status" value="1"/>
</dbReference>
<dbReference type="Pfam" id="PF02260">
    <property type="entry name" value="FATC"/>
    <property type="match status" value="1"/>
</dbReference>
<dbReference type="SUPFAM" id="SSF56112">
    <property type="entry name" value="Protein kinase-like (PK-like)"/>
    <property type="match status" value="1"/>
</dbReference>
<evidence type="ECO:0000256" key="21">
    <source>
        <dbReference type="SAM" id="MobiDB-lite"/>
    </source>
</evidence>
<dbReference type="GO" id="GO:0004674">
    <property type="term" value="F:protein serine/threonine kinase activity"/>
    <property type="evidence" value="ECO:0007669"/>
    <property type="project" value="UniProtKB-KW"/>
</dbReference>
<proteinExistence type="inferred from homology"/>
<evidence type="ECO:0000256" key="18">
    <source>
        <dbReference type="ARBA" id="ARBA00047899"/>
    </source>
</evidence>
<dbReference type="FunFam" id="3.30.1010.10:FF:000019">
    <property type="entry name" value="Serine/threonine-protein kinase Tel1"/>
    <property type="match status" value="1"/>
</dbReference>
<keyword evidence="8 20" id="KW-0723">Serine/threonine-protein kinase</keyword>
<evidence type="ECO:0000256" key="11">
    <source>
        <dbReference type="ARBA" id="ARBA00022763"/>
    </source>
</evidence>
<keyword evidence="13 20" id="KW-0067">ATP-binding</keyword>
<comment type="function">
    <text evidence="17 20">Serine/threonine protein kinase which activates checkpoint signaling upon genotoxic stresses such as ionizing radiation (IR), ultraviolet light (UV), or DNA replication stalling, thereby acting as a DNA damage sensor. Recognizes the substrate consensus sequence [ST]-Q. Phosphorylates histone H2A to form H2AS128ph (gamma-H2A) at sites of DNA damage, involved in the regulation of DNA damage response mechanism. Required for the control of telomere length and genome stability.</text>
</comment>
<keyword evidence="15 20" id="KW-0779">Telomere</keyword>
<keyword evidence="10 20" id="KW-0547">Nucleotide-binding</keyword>
<dbReference type="GO" id="GO:0000781">
    <property type="term" value="C:chromosome, telomeric region"/>
    <property type="evidence" value="ECO:0007669"/>
    <property type="project" value="UniProtKB-SubCell"/>
</dbReference>
<evidence type="ECO:0000259" key="22">
    <source>
        <dbReference type="PROSITE" id="PS50290"/>
    </source>
</evidence>
<dbReference type="PANTHER" id="PTHR37079">
    <property type="entry name" value="SERINE/THREONINE-PROTEIN KINASE ATM"/>
    <property type="match status" value="1"/>
</dbReference>
<evidence type="ECO:0000313" key="26">
    <source>
        <dbReference type="Proteomes" id="UP001174694"/>
    </source>
</evidence>
<keyword evidence="16 20" id="KW-0539">Nucleus</keyword>
<dbReference type="EMBL" id="JANBVO010000004">
    <property type="protein sequence ID" value="KAJ9155108.1"/>
    <property type="molecule type" value="Genomic_DNA"/>
</dbReference>
<feature type="domain" description="PI3K/PI4K catalytic" evidence="22">
    <location>
        <begin position="2585"/>
        <end position="2898"/>
    </location>
</feature>
<keyword evidence="14 20" id="KW-0156">Chromatin regulator</keyword>
<dbReference type="PROSITE" id="PS51190">
    <property type="entry name" value="FATC"/>
    <property type="match status" value="1"/>
</dbReference>
<evidence type="ECO:0000256" key="4">
    <source>
        <dbReference type="ARBA" id="ARBA00011370"/>
    </source>
</evidence>
<dbReference type="InterPro" id="IPR000403">
    <property type="entry name" value="PI3/4_kinase_cat_dom"/>
</dbReference>
<dbReference type="InterPro" id="IPR011009">
    <property type="entry name" value="Kinase-like_dom_sf"/>
</dbReference>
<dbReference type="Pfam" id="PF11640">
    <property type="entry name" value="TAN"/>
    <property type="match status" value="1"/>
</dbReference>
<sequence length="2941" mass="327790">MAPRRSQIGGETNAQDLRVSLMSGNATTRGAALDDLIYFFRRIDSGNKVESQKDLNDKTYHVLFEGLFHATLTEKKNFLSGKSLKNVNASRLSKCAEALRITVTHGASRIKRKTARAVIDHITETLPGRDDEFLEPLAQDYIKAFVSLLAYPVNVEGLAVSDGEGWLLCVDFCLGALSCYSDTTDRDSGLLSRASPAPGTAQTLSGHSTGRSNTLLTPRSSGEARWTTIEALVRCLLALVSAPNAPFLKRSKQISNGVIQTLQRSQAPQQQSRQGKAIGLHQAAFATLNCILFQTIGDDLALGGSLAKELVPLLTHWWQPRSSVNNDAMSYVRDEMLRTIYGIHLYVASLSKDVTDGSVLSDVEELLEALWYEYAQRDDRSRLQLDDLTFSSLALPSDYFVTKLFALRPYHVAAERKWALIEVIAMLEGILRNASDNRRQSVEDQEQPRKKRRLAVKTSRLHQKLLSKDRGVKLGAIQVVPFLVTQSKPSSDDIDEIIDDLLTFISDKQGIESSWAMIACASCTVVQGMQDARMASKWRQIWHLAVRSVSIPSTSRAACVLLHSILESGLVSVNEVADDITNIVTAADISGPAILSDASLVFMLHLLHLRNSMLPSTSQKTSGHVVRWVFSKWNPADATFSSLHSIHVAAIDLVSLLRGCFGLPNFEVSGSAPIYGGPLSQARMAGRETDAMARYLLLLDGADREEIHRLPCSQSLGTEQVMKDVADASFHAAKKLVLDLFYPKFEGVAQIYESTSQRGEAAATHLSSERLHSLVTCLITGVILLPELETIDSTMSRDVGPALFNLVDTTIKSILDSPQAQEHLDLIRTSVAPYIPPIDAAGLDGFCKANSYLLRLFSRLSMALDERATRQSSGQTAGMMDVDDDEFVSQASQRTSATKAPSLPRHLLALSLSVEAFHLTTSLRLHFLATLHENIEQVGLLPAAFIDRLLSSSSEEFLLCRSFLQELLASDLQRSPDDASRFLETIGGIISATEFSTSEVALCICIDVIENFIPIWSEDASEVSDMVGDLYSHLFKTSLPNNTMSPKVQIFLARLLYRLLEVNSQYARSLGLPSCRSSLLSILQSGAMAVKFAIGVRLPRIFELFVLKTHDDIFIDILESLPTDPDVIEGLAFRMFVLAELACKCSTLLRRCVYHIFEAPGKIMHCAKYARRCLDTISRIRSLSSPQELFQLFAPQLLYTWLETDSIHDIPYEIFGYPSLDELLQQAQAEAAALMVMRNQEDAINDLAQRLRVNPVDMVQQGFSKVLAYSIAHDVSMAKNGHQTTGESRVRKLLGKTPYHDSIYMHFADIVANFFDLIDQEDPIEKYFRKDPALTYAADIMDAIKKFSHSNVNLPPNQQPMFRAKYLSTQILHLCSKTHLDVSDGISDIWTPALVVSVARRLVNTVHPALGPLHACSVVRKLRVLISMAGSRAITSYPLEMLLHSLRPFIQNVECADDALGMTRYLIASGSAHLLRYPSFLAGYSLSTLASLRVFMESSQASTTQETQFKATMSKAQQFHAWFSKYLSQYESADLKSERRKEAFKSIVQSAAHIRSSGNAEKGTSESNLLLEILKDGEQEDQLLNEPARNLVLGMLCSDFRIPESGREDIIDTDEDAFDHGGIIWKSCRAQDLSAEYLTWAGRVVGRSFASSGEIYLDALRESRLAHYQKITHGHGESEQGLVKLVETLTMGDDSFTAGLAESALRNVVTQAAVNQDSDLLLACQKSLPEPLFLSSDWNEYRIPPSDLPDDNVLDRHVYRPDALDDKAWSQNLAIHLAQSVKDQIVLTALLPILQHVRGFADQALPFIVHLVLLSQLDKQQVAKRSLSDSIRTWMESTSEDTKNNIELLINTILYLRTQPYPNEATIADRSHWLDISFSTAASAASRCGMFKVALLFAELAFSETSRASRRSSASRELEDSTDVLLRIFENIDDPDAYYGLDQTSSLSNVVARLEYEQDGGKSLAFRGAQFDSHIRARDSRSEQDGQALVKALSNLGLAGISHSLLQSQQNLEGSTTSLDSTYTTARRLEIWTLPTPQIDDNHAVTSYKVYQSIHKAMDLASARKAVHYGLSSTIKNLTRGNHNASSLRQYLGTLAALSELDDIVNASDSAELENLLSTFESRSKWMMSGRYGDVSHILSCRQTSLSMLSQKDVLWVKPKLTPAEARLMEVKAMLLSSGIYRFHHAAQESLNLSTSLTDLIEPSEVSGLALDAAIRIEAANSLWDYGEMIPSIRMLQGIDKDSSLKKQTVPVSRSDLLSKIAYQVSVARLESPDNIQKRYLEPALKELKGKSEGKEAGKVFHQFAMFCDEQLQNPDGLEDLARLQGLKRGKSDEVSQLKDLIANTRESQLRTKYAGHLAKAKQWLELDQQELKRVEQTRSEFVKLSLENYLLSLSASDEHNNDALRFTALWLERSGEDLTNEAVKRHLEKVPTRKLASLMNQLTSRLQDQSTLFQKLLINLVFRICVDHPYHGMYQIWSGIRTRANTKDEVAVLRQRATEKIAKQLEKTSSVAQIWQAIDRTSKYYHLLAVERGYKANQKMAIKDSAAGQTLMTCLLKYHIPPPTLQIELSPTCDYSKVPLISKLEPMMSIASGVSAPKIITAVGSNGERFKQLVKGGNDDLRQDAIMEQVFAAVSSLLKQHRATRQRNLGIRTYKVLPLTASSGLIEFVPDTIPLHEYLMPAHERYYPKDLKGSACRKEISQVQNKSIDSRVNTYRRVTQNFHPVMRYFFMENFPDPDEWYVKRLAYTRTTAAISMLGHILGLGDRHGHNILLDTKTGEVVHIDLGVAFEMGRVLPVPELVPFRLTRDIVDGMGITKTEGVFRRCCEFTLDALRDDTYSIMTILDVLRYDPLYSWSISPLRLAKLQDTRRTDDGDAGDEQSEIENRKVVNEPSEADRALEVVRKKLSKTLSVTATVNDLINQATDERNLAVLYSGWAAYA</sequence>
<feature type="region of interest" description="Disordered" evidence="21">
    <location>
        <begin position="190"/>
        <end position="219"/>
    </location>
</feature>
<evidence type="ECO:0000256" key="9">
    <source>
        <dbReference type="ARBA" id="ARBA00022679"/>
    </source>
</evidence>
<evidence type="ECO:0000256" key="5">
    <source>
        <dbReference type="ARBA" id="ARBA00012513"/>
    </source>
</evidence>
<dbReference type="PROSITE" id="PS51189">
    <property type="entry name" value="FAT"/>
    <property type="match status" value="1"/>
</dbReference>
<evidence type="ECO:0000256" key="14">
    <source>
        <dbReference type="ARBA" id="ARBA00022853"/>
    </source>
</evidence>
<comment type="similarity">
    <text evidence="3 20">Belongs to the PI3/PI4-kinase family. ATM subfamily.</text>
</comment>
<evidence type="ECO:0000259" key="23">
    <source>
        <dbReference type="PROSITE" id="PS51189"/>
    </source>
</evidence>
<evidence type="ECO:0000256" key="12">
    <source>
        <dbReference type="ARBA" id="ARBA00022777"/>
    </source>
</evidence>
<dbReference type="InterPro" id="IPR038980">
    <property type="entry name" value="ATM_plant"/>
</dbReference>
<dbReference type="InterPro" id="IPR021668">
    <property type="entry name" value="TAN"/>
</dbReference>
<dbReference type="Gene3D" id="3.30.1010.10">
    <property type="entry name" value="Phosphatidylinositol 3-kinase Catalytic Subunit, Chain A, domain 4"/>
    <property type="match status" value="1"/>
</dbReference>
<dbReference type="GO" id="GO:0005524">
    <property type="term" value="F:ATP binding"/>
    <property type="evidence" value="ECO:0007669"/>
    <property type="project" value="UniProtKB-KW"/>
</dbReference>
<comment type="catalytic activity">
    <reaction evidence="19">
        <text>L-seryl-[protein] + ATP = O-phospho-L-seryl-[protein] + ADP + H(+)</text>
        <dbReference type="Rhea" id="RHEA:17989"/>
        <dbReference type="Rhea" id="RHEA-COMP:9863"/>
        <dbReference type="Rhea" id="RHEA-COMP:11604"/>
        <dbReference type="ChEBI" id="CHEBI:15378"/>
        <dbReference type="ChEBI" id="CHEBI:29999"/>
        <dbReference type="ChEBI" id="CHEBI:30616"/>
        <dbReference type="ChEBI" id="CHEBI:83421"/>
        <dbReference type="ChEBI" id="CHEBI:456216"/>
        <dbReference type="EC" id="2.7.11.1"/>
    </reaction>
</comment>
<dbReference type="PROSITE" id="PS50290">
    <property type="entry name" value="PI3_4_KINASE_3"/>
    <property type="match status" value="1"/>
</dbReference>
<dbReference type="InterPro" id="IPR044107">
    <property type="entry name" value="PIKKc_ATM"/>
</dbReference>
<evidence type="ECO:0000256" key="8">
    <source>
        <dbReference type="ARBA" id="ARBA00022527"/>
    </source>
</evidence>
<dbReference type="CDD" id="cd05171">
    <property type="entry name" value="PIKKc_ATM"/>
    <property type="match status" value="1"/>
</dbReference>